<dbReference type="GO" id="GO:0016757">
    <property type="term" value="F:glycosyltransferase activity"/>
    <property type="evidence" value="ECO:0007669"/>
    <property type="project" value="UniProtKB-KW"/>
</dbReference>
<dbReference type="Pfam" id="PF13579">
    <property type="entry name" value="Glyco_trans_4_4"/>
    <property type="match status" value="1"/>
</dbReference>
<dbReference type="CDD" id="cd03794">
    <property type="entry name" value="GT4_WbuB-like"/>
    <property type="match status" value="1"/>
</dbReference>
<dbReference type="AlphaFoldDB" id="A0A410FTJ2"/>
<sequence length="371" mass="42170">MGKNVCILTTVHPPFDTRIFHKEAKTLVRAGHDVTLIAQHDKNEVVDGVQIIALPKPKNRFTRIFGLAWRAFRLALRQRADIYHFHDPELLLAGGLLKMLTRAKVIYDVHEDVPEQILTKHWLPALLRHPLAVVFNAFEKFLSRALDAVVVATEGIAEKFRGLNPVVIHNYPDLRMLPDLSPVPKEGKEKTLVYVGGISKLRGALEMVRALEYLDHVDGLRLDLIGRFEPPELERELQALPGYRRVRFLGWLQPPEVYGHLKEADIGLVCLHPEPRYVVAWPVKLFEYMAAGLPVVASNFPLWKEIVGGNNCGLCVDPLDPKAIAQAIEYLLTHPEEARRMGEHGRQAVREKYNWEKESEKLLALYAELLS</sequence>
<keyword evidence="2 5" id="KW-0808">Transferase</keyword>
<dbReference type="Gene3D" id="3.40.50.2000">
    <property type="entry name" value="Glycogen Phosphorylase B"/>
    <property type="match status" value="2"/>
</dbReference>
<dbReference type="PANTHER" id="PTHR12526">
    <property type="entry name" value="GLYCOSYLTRANSFERASE"/>
    <property type="match status" value="1"/>
</dbReference>
<feature type="domain" description="Glycosyl transferase family 1" evidence="3">
    <location>
        <begin position="184"/>
        <end position="347"/>
    </location>
</feature>
<proteinExistence type="predicted"/>
<reference evidence="6" key="1">
    <citation type="submission" date="2018-12" db="EMBL/GenBank/DDBJ databases">
        <title>Complete genome sequence of an uncultured bacterium of the candidate phylum Bipolaricaulota.</title>
        <authorList>
            <person name="Kadnikov V.V."/>
            <person name="Mardanov A.V."/>
            <person name="Beletsky A.V."/>
            <person name="Frank Y.A."/>
            <person name="Karnachuk O.V."/>
            <person name="Ravin N.V."/>
        </authorList>
    </citation>
    <scope>NUCLEOTIDE SEQUENCE [LARGE SCALE GENOMIC DNA]</scope>
</reference>
<evidence type="ECO:0000256" key="1">
    <source>
        <dbReference type="ARBA" id="ARBA00022676"/>
    </source>
</evidence>
<keyword evidence="1" id="KW-0328">Glycosyltransferase</keyword>
<dbReference type="EMBL" id="CP034928">
    <property type="protein sequence ID" value="QAA76346.1"/>
    <property type="molecule type" value="Genomic_DNA"/>
</dbReference>
<evidence type="ECO:0000259" key="4">
    <source>
        <dbReference type="Pfam" id="PF13579"/>
    </source>
</evidence>
<evidence type="ECO:0000313" key="5">
    <source>
        <dbReference type="EMBL" id="QAA76346.1"/>
    </source>
</evidence>
<feature type="domain" description="Glycosyltransferase subfamily 4-like N-terminal" evidence="4">
    <location>
        <begin position="21"/>
        <end position="164"/>
    </location>
</feature>
<gene>
    <name evidence="5" type="ORF">BIP78_0580</name>
</gene>
<dbReference type="Pfam" id="PF00534">
    <property type="entry name" value="Glycos_transf_1"/>
    <property type="match status" value="1"/>
</dbReference>
<name>A0A410FTJ2_BIPS1</name>
<accession>A0A410FTJ2</accession>
<organism evidence="5 6">
    <name type="scientific">Bipolaricaulis sibiricus</name>
    <dbReference type="NCBI Taxonomy" id="2501609"/>
    <lineage>
        <taxon>Bacteria</taxon>
        <taxon>Candidatus Bipolaricaulota</taxon>
        <taxon>Candidatus Bipolaricaulia</taxon>
        <taxon>Candidatus Bipolaricaulales</taxon>
        <taxon>Candidatus Bipolaricaulaceae</taxon>
        <taxon>Candidatus Bipolaricaulis</taxon>
    </lineage>
</organism>
<dbReference type="Proteomes" id="UP000287233">
    <property type="component" value="Chromosome"/>
</dbReference>
<evidence type="ECO:0000313" key="6">
    <source>
        <dbReference type="Proteomes" id="UP000287233"/>
    </source>
</evidence>
<dbReference type="KEGG" id="bih:BIP78_0580"/>
<dbReference type="InterPro" id="IPR001296">
    <property type="entry name" value="Glyco_trans_1"/>
</dbReference>
<dbReference type="SUPFAM" id="SSF53756">
    <property type="entry name" value="UDP-Glycosyltransferase/glycogen phosphorylase"/>
    <property type="match status" value="1"/>
</dbReference>
<protein>
    <submittedName>
        <fullName evidence="5">Glycosyl transferase family 1</fullName>
    </submittedName>
</protein>
<evidence type="ECO:0000259" key="3">
    <source>
        <dbReference type="Pfam" id="PF00534"/>
    </source>
</evidence>
<dbReference type="PANTHER" id="PTHR12526:SF629">
    <property type="entry name" value="TEICHURONIC ACID BIOSYNTHESIS GLYCOSYLTRANSFERASE TUAH-RELATED"/>
    <property type="match status" value="1"/>
</dbReference>
<dbReference type="InterPro" id="IPR028098">
    <property type="entry name" value="Glyco_trans_4-like_N"/>
</dbReference>
<evidence type="ECO:0000256" key="2">
    <source>
        <dbReference type="ARBA" id="ARBA00022679"/>
    </source>
</evidence>